<dbReference type="PANTHER" id="PTHR23080:SF143">
    <property type="entry name" value="SI:DKEY-56D12.4"/>
    <property type="match status" value="1"/>
</dbReference>
<dbReference type="Proteomes" id="UP000821853">
    <property type="component" value="Chromosome 5"/>
</dbReference>
<feature type="domain" description="Transposase Helix-turn-helix" evidence="2">
    <location>
        <begin position="2"/>
        <end position="48"/>
    </location>
</feature>
<proteinExistence type="predicted"/>
<evidence type="ECO:0000256" key="1">
    <source>
        <dbReference type="SAM" id="SignalP"/>
    </source>
</evidence>
<dbReference type="PANTHER" id="PTHR23080">
    <property type="entry name" value="THAP DOMAIN PROTEIN"/>
    <property type="match status" value="1"/>
</dbReference>
<protein>
    <recommendedName>
        <fullName evidence="2">Transposase Helix-turn-helix domain-containing protein</fullName>
    </recommendedName>
</protein>
<comment type="caution">
    <text evidence="3">The sequence shown here is derived from an EMBL/GenBank/DDBJ whole genome shotgun (WGS) entry which is preliminary data.</text>
</comment>
<dbReference type="InterPro" id="IPR027805">
    <property type="entry name" value="Transposase_HTH_dom"/>
</dbReference>
<evidence type="ECO:0000313" key="3">
    <source>
        <dbReference type="EMBL" id="KAH9375389.1"/>
    </source>
</evidence>
<sequence>MENHLFLVLVTLRLGLFQRDLGHRFNIHQSTVSRIFNEWMNLLFHRLGDLSLWPRCEVVDKFMLQEIKEKYSSTSVIIDATDIKCEVPSFFVLQSETYSN</sequence>
<evidence type="ECO:0000259" key="2">
    <source>
        <dbReference type="Pfam" id="PF13613"/>
    </source>
</evidence>
<evidence type="ECO:0000313" key="4">
    <source>
        <dbReference type="Proteomes" id="UP000821853"/>
    </source>
</evidence>
<dbReference type="VEuPathDB" id="VectorBase:HLOH_063058"/>
<name>A0A9J6GIT3_HAELO</name>
<dbReference type="AlphaFoldDB" id="A0A9J6GIT3"/>
<feature type="chain" id="PRO_5039891448" description="Transposase Helix-turn-helix domain-containing protein" evidence="1">
    <location>
        <begin position="23"/>
        <end position="100"/>
    </location>
</feature>
<dbReference type="Pfam" id="PF13613">
    <property type="entry name" value="HTH_Tnp_4"/>
    <property type="match status" value="1"/>
</dbReference>
<accession>A0A9J6GIT3</accession>
<reference evidence="3 4" key="1">
    <citation type="journal article" date="2020" name="Cell">
        <title>Large-Scale Comparative Analyses of Tick Genomes Elucidate Their Genetic Diversity and Vector Capacities.</title>
        <authorList>
            <consortium name="Tick Genome and Microbiome Consortium (TIGMIC)"/>
            <person name="Jia N."/>
            <person name="Wang J."/>
            <person name="Shi W."/>
            <person name="Du L."/>
            <person name="Sun Y."/>
            <person name="Zhan W."/>
            <person name="Jiang J.F."/>
            <person name="Wang Q."/>
            <person name="Zhang B."/>
            <person name="Ji P."/>
            <person name="Bell-Sakyi L."/>
            <person name="Cui X.M."/>
            <person name="Yuan T.T."/>
            <person name="Jiang B.G."/>
            <person name="Yang W.F."/>
            <person name="Lam T.T."/>
            <person name="Chang Q.C."/>
            <person name="Ding S.J."/>
            <person name="Wang X.J."/>
            <person name="Zhu J.G."/>
            <person name="Ruan X.D."/>
            <person name="Zhao L."/>
            <person name="Wei J.T."/>
            <person name="Ye R.Z."/>
            <person name="Que T.C."/>
            <person name="Du C.H."/>
            <person name="Zhou Y.H."/>
            <person name="Cheng J.X."/>
            <person name="Dai P.F."/>
            <person name="Guo W.B."/>
            <person name="Han X.H."/>
            <person name="Huang E.J."/>
            <person name="Li L.F."/>
            <person name="Wei W."/>
            <person name="Gao Y.C."/>
            <person name="Liu J.Z."/>
            <person name="Shao H.Z."/>
            <person name="Wang X."/>
            <person name="Wang C.C."/>
            <person name="Yang T.C."/>
            <person name="Huo Q.B."/>
            <person name="Li W."/>
            <person name="Chen H.Y."/>
            <person name="Chen S.E."/>
            <person name="Zhou L.G."/>
            <person name="Ni X.B."/>
            <person name="Tian J.H."/>
            <person name="Sheng Y."/>
            <person name="Liu T."/>
            <person name="Pan Y.S."/>
            <person name="Xia L.Y."/>
            <person name="Li J."/>
            <person name="Zhao F."/>
            <person name="Cao W.C."/>
        </authorList>
    </citation>
    <scope>NUCLEOTIDE SEQUENCE [LARGE SCALE GENOMIC DNA]</scope>
    <source>
        <strain evidence="3">HaeL-2018</strain>
    </source>
</reference>
<dbReference type="OrthoDB" id="10067002at2759"/>
<dbReference type="OMA" id="RIFNEWM"/>
<keyword evidence="1" id="KW-0732">Signal</keyword>
<keyword evidence="4" id="KW-1185">Reference proteome</keyword>
<dbReference type="EMBL" id="JABSTR010000007">
    <property type="protein sequence ID" value="KAH9375389.1"/>
    <property type="molecule type" value="Genomic_DNA"/>
</dbReference>
<organism evidence="3 4">
    <name type="scientific">Haemaphysalis longicornis</name>
    <name type="common">Bush tick</name>
    <dbReference type="NCBI Taxonomy" id="44386"/>
    <lineage>
        <taxon>Eukaryota</taxon>
        <taxon>Metazoa</taxon>
        <taxon>Ecdysozoa</taxon>
        <taxon>Arthropoda</taxon>
        <taxon>Chelicerata</taxon>
        <taxon>Arachnida</taxon>
        <taxon>Acari</taxon>
        <taxon>Parasitiformes</taxon>
        <taxon>Ixodida</taxon>
        <taxon>Ixodoidea</taxon>
        <taxon>Ixodidae</taxon>
        <taxon>Haemaphysalinae</taxon>
        <taxon>Haemaphysalis</taxon>
    </lineage>
</organism>
<gene>
    <name evidence="3" type="ORF">HPB48_021903</name>
</gene>
<feature type="signal peptide" evidence="1">
    <location>
        <begin position="1"/>
        <end position="22"/>
    </location>
</feature>